<keyword evidence="2" id="KW-0238">DNA-binding</keyword>
<dbReference type="RefSeq" id="WP_190122265.1">
    <property type="nucleotide sequence ID" value="NZ_BMWG01000003.1"/>
</dbReference>
<evidence type="ECO:0000313" key="6">
    <source>
        <dbReference type="EMBL" id="GGZ23934.1"/>
    </source>
</evidence>
<evidence type="ECO:0000256" key="1">
    <source>
        <dbReference type="ARBA" id="ARBA00008857"/>
    </source>
</evidence>
<dbReference type="GO" id="GO:0003677">
    <property type="term" value="F:DNA binding"/>
    <property type="evidence" value="ECO:0007669"/>
    <property type="project" value="UniProtKB-KW"/>
</dbReference>
<proteinExistence type="inferred from homology"/>
<evidence type="ECO:0000313" key="7">
    <source>
        <dbReference type="Proteomes" id="UP000630936"/>
    </source>
</evidence>
<reference evidence="6" key="1">
    <citation type="journal article" date="2014" name="Int. J. Syst. Evol. Microbiol.">
        <title>Complete genome sequence of Corynebacterium casei LMG S-19264T (=DSM 44701T), isolated from a smear-ripened cheese.</title>
        <authorList>
            <consortium name="US DOE Joint Genome Institute (JGI-PGF)"/>
            <person name="Walter F."/>
            <person name="Albersmeier A."/>
            <person name="Kalinowski J."/>
            <person name="Ruckert C."/>
        </authorList>
    </citation>
    <scope>NUCLEOTIDE SEQUENCE</scope>
    <source>
        <strain evidence="6">JCM 4988</strain>
    </source>
</reference>
<evidence type="ECO:0000259" key="5">
    <source>
        <dbReference type="PROSITE" id="PS51898"/>
    </source>
</evidence>
<comment type="similarity">
    <text evidence="1">Belongs to the 'phage' integrase family.</text>
</comment>
<organism evidence="6 7">
    <name type="scientific">Streptomyces inusitatus</name>
    <dbReference type="NCBI Taxonomy" id="68221"/>
    <lineage>
        <taxon>Bacteria</taxon>
        <taxon>Bacillati</taxon>
        <taxon>Actinomycetota</taxon>
        <taxon>Actinomycetes</taxon>
        <taxon>Kitasatosporales</taxon>
        <taxon>Streptomycetaceae</taxon>
        <taxon>Streptomyces</taxon>
    </lineage>
</organism>
<dbReference type="PANTHER" id="PTHR30349">
    <property type="entry name" value="PHAGE INTEGRASE-RELATED"/>
    <property type="match status" value="1"/>
</dbReference>
<dbReference type="Pfam" id="PF00589">
    <property type="entry name" value="Phage_integrase"/>
    <property type="match status" value="1"/>
</dbReference>
<dbReference type="InterPro" id="IPR002104">
    <property type="entry name" value="Integrase_catalytic"/>
</dbReference>
<dbReference type="InterPro" id="IPR013762">
    <property type="entry name" value="Integrase-like_cat_sf"/>
</dbReference>
<protein>
    <recommendedName>
        <fullName evidence="5">Tyr recombinase domain-containing protein</fullName>
    </recommendedName>
</protein>
<dbReference type="Gene3D" id="1.10.443.10">
    <property type="entry name" value="Intergrase catalytic core"/>
    <property type="match status" value="1"/>
</dbReference>
<keyword evidence="3" id="KW-0233">DNA recombination</keyword>
<dbReference type="Gene3D" id="1.10.150.130">
    <property type="match status" value="1"/>
</dbReference>
<evidence type="ECO:0000256" key="4">
    <source>
        <dbReference type="SAM" id="MobiDB-lite"/>
    </source>
</evidence>
<dbReference type="Proteomes" id="UP000630936">
    <property type="component" value="Unassembled WGS sequence"/>
</dbReference>
<keyword evidence="7" id="KW-1185">Reference proteome</keyword>
<dbReference type="SUPFAM" id="SSF56349">
    <property type="entry name" value="DNA breaking-rejoining enzymes"/>
    <property type="match status" value="1"/>
</dbReference>
<dbReference type="InterPro" id="IPR050090">
    <property type="entry name" value="Tyrosine_recombinase_XerCD"/>
</dbReference>
<evidence type="ECO:0000256" key="2">
    <source>
        <dbReference type="ARBA" id="ARBA00023125"/>
    </source>
</evidence>
<dbReference type="CDD" id="cd01189">
    <property type="entry name" value="INT_ICEBs1_C_like"/>
    <property type="match status" value="1"/>
</dbReference>
<reference evidence="6" key="2">
    <citation type="submission" date="2020-09" db="EMBL/GenBank/DDBJ databases">
        <authorList>
            <person name="Sun Q."/>
            <person name="Ohkuma M."/>
        </authorList>
    </citation>
    <scope>NUCLEOTIDE SEQUENCE</scope>
    <source>
        <strain evidence="6">JCM 4988</strain>
    </source>
</reference>
<dbReference type="InterPro" id="IPR011010">
    <property type="entry name" value="DNA_brk_join_enz"/>
</dbReference>
<dbReference type="PANTHER" id="PTHR30349:SF64">
    <property type="entry name" value="PROPHAGE INTEGRASE INTD-RELATED"/>
    <property type="match status" value="1"/>
</dbReference>
<dbReference type="GO" id="GO:0006310">
    <property type="term" value="P:DNA recombination"/>
    <property type="evidence" value="ECO:0007669"/>
    <property type="project" value="UniProtKB-KW"/>
</dbReference>
<evidence type="ECO:0000256" key="3">
    <source>
        <dbReference type="ARBA" id="ARBA00023172"/>
    </source>
</evidence>
<dbReference type="InterPro" id="IPR010998">
    <property type="entry name" value="Integrase_recombinase_N"/>
</dbReference>
<accession>A0A918UP59</accession>
<name>A0A918UP59_9ACTN</name>
<comment type="caution">
    <text evidence="6">The sequence shown here is derived from an EMBL/GenBank/DDBJ whole genome shotgun (WGS) entry which is preliminary data.</text>
</comment>
<feature type="compositionally biased region" description="Acidic residues" evidence="4">
    <location>
        <begin position="193"/>
        <end position="207"/>
    </location>
</feature>
<gene>
    <name evidence="6" type="ORF">GCM10010387_16500</name>
</gene>
<dbReference type="PROSITE" id="PS51898">
    <property type="entry name" value="TYR_RECOMBINASE"/>
    <property type="match status" value="1"/>
</dbReference>
<sequence length="588" mass="65510">MAYVQGVKNKLGEVTSYRVKWRLGGGRDDPWQGENFQDEPAAEVFRDAVNEANQQWPLGWVKGKGYINPAAGTEEEYRFDAFARKSIRNRTGVEDRYRAAILKELETYILPTFGNCDVRSAEHFSKDTVSVWQNAMSETMVWRGSVKKKMAPKTVRNLRGLLSSILDEAVNHEPPLRQRNPCHLVRLPRIDGDGDDGDDDDGGGGEEMEFLTPDEIEGIASCMPTEESGQLVRDKYATGARWGEISALARRHLIPPGQRADGKARVRIARAWKWSPERSWYLGKPKSRRSRRTLRVDRVTWSRMVDRGLLALDPDELIYQGPQGGRLTYSTFWDWWQIGVREAKAAGLLPEWKNPTPHDLRHSLAAALLSAGHSLTYVQRRLGHESITTTSDRYGHLLPEADDAAMATIERALGAGGPEEFDDEPVAAMPSRPVHVVHCGPVVLGFWDREHAGATATGWSADVGGPVWAETWSLEWWQRKVPGGMNEVRGGVPERVLLWELGPARYAADGTELDAGPEVHEPRSRWVWDWEAGYTDEPAHQRAGWVAGEVVTEAAAWGLDRGAVQAAYGVARGDALRVCGMNPVVSVS</sequence>
<feature type="domain" description="Tyr recombinase" evidence="5">
    <location>
        <begin position="206"/>
        <end position="407"/>
    </location>
</feature>
<feature type="region of interest" description="Disordered" evidence="4">
    <location>
        <begin position="187"/>
        <end position="207"/>
    </location>
</feature>
<dbReference type="AlphaFoldDB" id="A0A918UP59"/>
<dbReference type="GO" id="GO:0015074">
    <property type="term" value="P:DNA integration"/>
    <property type="evidence" value="ECO:0007669"/>
    <property type="project" value="InterPro"/>
</dbReference>
<dbReference type="EMBL" id="BMWG01000003">
    <property type="protein sequence ID" value="GGZ23934.1"/>
    <property type="molecule type" value="Genomic_DNA"/>
</dbReference>